<evidence type="ECO:0000313" key="2">
    <source>
        <dbReference type="WBParaSite" id="SBAD_0000905801-mRNA-1"/>
    </source>
</evidence>
<proteinExistence type="predicted"/>
<dbReference type="WBParaSite" id="SBAD_0000905801-mRNA-1">
    <property type="protein sequence ID" value="SBAD_0000905801-mRNA-1"/>
    <property type="gene ID" value="SBAD_0000905801"/>
</dbReference>
<feature type="region of interest" description="Disordered" evidence="1">
    <location>
        <begin position="319"/>
        <end position="387"/>
    </location>
</feature>
<dbReference type="GO" id="GO:0031901">
    <property type="term" value="C:early endosome membrane"/>
    <property type="evidence" value="ECO:0007669"/>
    <property type="project" value="TreeGrafter"/>
</dbReference>
<name>A0A183IYP5_9BILA</name>
<protein>
    <submittedName>
        <fullName evidence="2">FYVE-type domain-containing protein</fullName>
    </submittedName>
</protein>
<feature type="compositionally biased region" description="Polar residues" evidence="1">
    <location>
        <begin position="349"/>
        <end position="362"/>
    </location>
</feature>
<dbReference type="PANTHER" id="PTHR46465:SF2">
    <property type="entry name" value="LATERAL SIGNALING TARGET PROTEIN 2 HOMOLOG"/>
    <property type="match status" value="1"/>
</dbReference>
<dbReference type="PROSITE" id="PS00307">
    <property type="entry name" value="LECTIN_LEGUME_BETA"/>
    <property type="match status" value="1"/>
</dbReference>
<evidence type="ECO:0000256" key="1">
    <source>
        <dbReference type="SAM" id="MobiDB-lite"/>
    </source>
</evidence>
<feature type="compositionally biased region" description="Low complexity" evidence="1">
    <location>
        <begin position="376"/>
        <end position="387"/>
    </location>
</feature>
<dbReference type="AlphaFoldDB" id="A0A183IYP5"/>
<dbReference type="PANTHER" id="PTHR46465">
    <property type="entry name" value="LATERAL SIGNALING TARGET PROTEIN 2 HOMOLOG"/>
    <property type="match status" value="1"/>
</dbReference>
<dbReference type="InterPro" id="IPR019825">
    <property type="entry name" value="Lectin_legB_Mn/Ca_BS"/>
</dbReference>
<organism evidence="2">
    <name type="scientific">Soboliphyme baturini</name>
    <dbReference type="NCBI Taxonomy" id="241478"/>
    <lineage>
        <taxon>Eukaryota</taxon>
        <taxon>Metazoa</taxon>
        <taxon>Ecdysozoa</taxon>
        <taxon>Nematoda</taxon>
        <taxon>Enoplea</taxon>
        <taxon>Dorylaimia</taxon>
        <taxon>Dioctophymatida</taxon>
        <taxon>Dioctophymatoidea</taxon>
        <taxon>Soboliphymatidae</taxon>
        <taxon>Soboliphyme</taxon>
    </lineage>
</organism>
<sequence length="521" mass="59950">LFSETSIDDWFPLSKFYYADEALNTVAVELDSFNGRRNPQRCQQLVTKLRSCQDRVLQIIEEILSEVFPNDADRAPRDYRVKFPDDILHENFPGQLWFGAECLAAGSNIIDREFESDAIRPLAKSLTSQLDRLREMLKEQSLRNPCFYPEKVLHLIYVSALVPVKSVKEYDMLLDVYVLAKKRGYITEEQIEIFDPSIMFTLPRLAIIRQVTKEWRRMRLHLLIFSGLLIYPDGPLNVDKPLSELFEMFRPFKLLLQRIRELLRTLSEDELSVLENVLSSQNEPDFKESEVTLMSDYRARLEQKKLLKNIDVGSETLVQSDGSTSAYPEKYENETSSVVAAKERDTLSGDCSTVSDQPNSPDTLDETFHDDDGSNTSSPETPAAAESSSDLFMRISMSSCDAYQRDVAAVPDIEITYSDITSNRNNCKRVRKNACEAWNKHESDYSNCFARSKILRSRFKSFNDLIHRLFVCIAGIADQWQSTYPSDLRAILKMIFHPCESFQIYEVSIFKQCSIQAMCMI</sequence>
<dbReference type="InterPro" id="IPR051118">
    <property type="entry name" value="LST-2"/>
</dbReference>
<reference evidence="2" key="1">
    <citation type="submission" date="2016-06" db="UniProtKB">
        <authorList>
            <consortium name="WormBaseParasite"/>
        </authorList>
    </citation>
    <scope>IDENTIFICATION</scope>
</reference>
<accession>A0A183IYP5</accession>